<evidence type="ECO:0000313" key="4">
    <source>
        <dbReference type="EMBL" id="RJP61130.1"/>
    </source>
</evidence>
<dbReference type="Gene3D" id="3.30.450.40">
    <property type="match status" value="1"/>
</dbReference>
<dbReference type="PANTHER" id="PTHR43156">
    <property type="entry name" value="STAGE II SPORULATION PROTEIN E-RELATED"/>
    <property type="match status" value="1"/>
</dbReference>
<reference evidence="4 5" key="1">
    <citation type="journal article" date="2017" name="ISME J.">
        <title>Energy and carbon metabolisms in a deep terrestrial subsurface fluid microbial community.</title>
        <authorList>
            <person name="Momper L."/>
            <person name="Jungbluth S.P."/>
            <person name="Lee M.D."/>
            <person name="Amend J.P."/>
        </authorList>
    </citation>
    <scope>NUCLEOTIDE SEQUENCE [LARGE SCALE GENOMIC DNA]</scope>
    <source>
        <strain evidence="4">SURF_26</strain>
    </source>
</reference>
<dbReference type="InterPro" id="IPR001932">
    <property type="entry name" value="PPM-type_phosphatase-like_dom"/>
</dbReference>
<dbReference type="Proteomes" id="UP000266426">
    <property type="component" value="Unassembled WGS sequence"/>
</dbReference>
<dbReference type="InterPro" id="IPR029016">
    <property type="entry name" value="GAF-like_dom_sf"/>
</dbReference>
<sequence length="440" mass="49427">MVDFLREIGTAFSASMKVDDLLNIVMHTAKRATDAGAGAIYLVQKTENETSREMKAYIVDGLFPPLVKIKSNTETKWTSKQKYIHDIIKSYPIKAGEGILGKVLEDGRPRLVECNADDNEDLIPQYKSEFLKVNSIMAVPLKVKSKVLGVMAVVNKRYKSPFRPQDLSLLESLAEQAAVAISNIQLSLELAARKQLEWEIRLTEDLQALLLPKELPKIHGFDLAALSKPVRTLGGDYYDIVKLDYERYGLIIADVSGKGVPGAITIAIFRSLFRNYAIKYQSPAKVLIEINNWLYGEMKEDMFITALYAILYPKENKIIWSRAGHEPILYYSNQDRAVHSFSGMGLMMGMTFGKDFDPYIEENEIEINTGDVVALYTDGVIEVQNDAGSEFGRTQLSNVLRSNTTKKSQQIIKAITNSIIKFSADESFQDDLTLLVLKKE</sequence>
<dbReference type="SMART" id="SM00065">
    <property type="entry name" value="GAF"/>
    <property type="match status" value="1"/>
</dbReference>
<proteinExistence type="predicted"/>
<dbReference type="Gene3D" id="3.60.40.10">
    <property type="entry name" value="PPM-type phosphatase domain"/>
    <property type="match status" value="1"/>
</dbReference>
<dbReference type="EMBL" id="QZJZ01000016">
    <property type="protein sequence ID" value="RJP61130.1"/>
    <property type="molecule type" value="Genomic_DNA"/>
</dbReference>
<dbReference type="Pfam" id="PF07228">
    <property type="entry name" value="SpoIIE"/>
    <property type="match status" value="1"/>
</dbReference>
<dbReference type="SUPFAM" id="SSF81606">
    <property type="entry name" value="PP2C-like"/>
    <property type="match status" value="1"/>
</dbReference>
<dbReference type="AlphaFoldDB" id="A0A3A4R8T3"/>
<dbReference type="InterPro" id="IPR036457">
    <property type="entry name" value="PPM-type-like_dom_sf"/>
</dbReference>
<evidence type="ECO:0000313" key="5">
    <source>
        <dbReference type="Proteomes" id="UP000266426"/>
    </source>
</evidence>
<evidence type="ECO:0000256" key="1">
    <source>
        <dbReference type="ARBA" id="ARBA00022801"/>
    </source>
</evidence>
<protein>
    <submittedName>
        <fullName evidence="4">GAF domain-containing protein</fullName>
    </submittedName>
</protein>
<organism evidence="4 5">
    <name type="scientific">Candidatus Auribacter fodinae</name>
    <dbReference type="NCBI Taxonomy" id="2093366"/>
    <lineage>
        <taxon>Bacteria</taxon>
        <taxon>Pseudomonadati</taxon>
        <taxon>Candidatus Auribacterota</taxon>
        <taxon>Candidatus Auribacteria</taxon>
        <taxon>Candidatus Auribacterales</taxon>
        <taxon>Candidatus Auribacteraceae</taxon>
        <taxon>Candidatus Auribacter</taxon>
    </lineage>
</organism>
<feature type="domain" description="PPM-type phosphatase" evidence="3">
    <location>
        <begin position="218"/>
        <end position="439"/>
    </location>
</feature>
<dbReference type="SMART" id="SM00331">
    <property type="entry name" value="PP2C_SIG"/>
    <property type="match status" value="1"/>
</dbReference>
<dbReference type="InterPro" id="IPR052016">
    <property type="entry name" value="Bact_Sigma-Reg"/>
</dbReference>
<evidence type="ECO:0000259" key="3">
    <source>
        <dbReference type="SMART" id="SM00331"/>
    </source>
</evidence>
<dbReference type="PANTHER" id="PTHR43156:SF2">
    <property type="entry name" value="STAGE II SPORULATION PROTEIN E"/>
    <property type="match status" value="1"/>
</dbReference>
<gene>
    <name evidence="4" type="ORF">C4541_02775</name>
</gene>
<keyword evidence="1" id="KW-0378">Hydrolase</keyword>
<comment type="caution">
    <text evidence="4">The sequence shown here is derived from an EMBL/GenBank/DDBJ whole genome shotgun (WGS) entry which is preliminary data.</text>
</comment>
<dbReference type="SUPFAM" id="SSF55781">
    <property type="entry name" value="GAF domain-like"/>
    <property type="match status" value="1"/>
</dbReference>
<accession>A0A3A4R8T3</accession>
<dbReference type="InterPro" id="IPR003018">
    <property type="entry name" value="GAF"/>
</dbReference>
<evidence type="ECO:0000259" key="2">
    <source>
        <dbReference type="SMART" id="SM00065"/>
    </source>
</evidence>
<name>A0A3A4R8T3_9BACT</name>
<dbReference type="GO" id="GO:0016791">
    <property type="term" value="F:phosphatase activity"/>
    <property type="evidence" value="ECO:0007669"/>
    <property type="project" value="TreeGrafter"/>
</dbReference>
<dbReference type="Pfam" id="PF13185">
    <property type="entry name" value="GAF_2"/>
    <property type="match status" value="1"/>
</dbReference>
<feature type="domain" description="GAF" evidence="2">
    <location>
        <begin position="17"/>
        <end position="191"/>
    </location>
</feature>